<reference evidence="1" key="1">
    <citation type="submission" date="2019-04" db="EMBL/GenBank/DDBJ databases">
        <title>Draft genome sequences of Streptomyces avermitilis MC3.</title>
        <authorList>
            <person name="Komaki H."/>
            <person name="Tamura T."/>
            <person name="Hosoyama A."/>
        </authorList>
    </citation>
    <scope>NUCLEOTIDE SEQUENCE</scope>
    <source>
        <strain evidence="1">MC3</strain>
    </source>
</reference>
<accession>A0A499W8Q3</accession>
<evidence type="ECO:0000313" key="1">
    <source>
        <dbReference type="EMBL" id="BBJ55737.1"/>
    </source>
</evidence>
<gene>
    <name evidence="1" type="ORF">SAVMC3_83660</name>
</gene>
<organism evidence="1">
    <name type="scientific">Streptomyces avermitilis</name>
    <dbReference type="NCBI Taxonomy" id="33903"/>
    <lineage>
        <taxon>Bacteria</taxon>
        <taxon>Bacillati</taxon>
        <taxon>Actinomycetota</taxon>
        <taxon>Actinomycetes</taxon>
        <taxon>Kitasatosporales</taxon>
        <taxon>Streptomycetaceae</taxon>
        <taxon>Streptomyces</taxon>
    </lineage>
</organism>
<name>A0A499W8Q3_STRAX</name>
<sequence>MDGRLLRGSRAAVDADVLGEQILLRVVLGEQVLLRLLAYTLVEGDETARRLVADLVVEGLSLAVAQVTRIVGVRGIPELLQRRIGPLLGQPVVQALALPLLARGRALVLDAERTLGRRPSLVVRVRSAVAEGVLRVEDALVLPVLGPSGWYTSSPMRSSPFWLPICSLPFGMTGCRAARLSRLSPSTRSRTSGTS</sequence>
<proteinExistence type="predicted"/>
<protein>
    <submittedName>
        <fullName evidence="1">Uncharacterized protein</fullName>
    </submittedName>
</protein>
<dbReference type="EMBL" id="AP019621">
    <property type="protein sequence ID" value="BBJ55737.1"/>
    <property type="molecule type" value="Genomic_DNA"/>
</dbReference>
<dbReference type="AlphaFoldDB" id="A0A499W8Q3"/>